<dbReference type="EnsemblMetazoa" id="XM_021042488.2">
    <property type="protein sequence ID" value="XP_020898147.2"/>
    <property type="gene ID" value="LOC110236930"/>
</dbReference>
<dbReference type="PANTHER" id="PTHR19871">
    <property type="entry name" value="BETA TRANSDUCIN-RELATED PROTEIN"/>
    <property type="match status" value="1"/>
</dbReference>
<dbReference type="RefSeq" id="XP_020898147.2">
    <property type="nucleotide sequence ID" value="XM_021042488.2"/>
</dbReference>
<dbReference type="InterPro" id="IPR027417">
    <property type="entry name" value="P-loop_NTPase"/>
</dbReference>
<dbReference type="OrthoDB" id="2325716at2759"/>
<evidence type="ECO:0000259" key="1">
    <source>
        <dbReference type="Pfam" id="PF13191"/>
    </source>
</evidence>
<proteinExistence type="predicted"/>
<keyword evidence="3" id="KW-1185">Reference proteome</keyword>
<dbReference type="InterPro" id="IPR052752">
    <property type="entry name" value="NACHT-WD_repeat"/>
</dbReference>
<organism evidence="2 3">
    <name type="scientific">Exaiptasia diaphana</name>
    <name type="common">Tropical sea anemone</name>
    <name type="synonym">Aiptasia pulchella</name>
    <dbReference type="NCBI Taxonomy" id="2652724"/>
    <lineage>
        <taxon>Eukaryota</taxon>
        <taxon>Metazoa</taxon>
        <taxon>Cnidaria</taxon>
        <taxon>Anthozoa</taxon>
        <taxon>Hexacorallia</taxon>
        <taxon>Actiniaria</taxon>
        <taxon>Aiptasiidae</taxon>
        <taxon>Exaiptasia</taxon>
    </lineage>
</organism>
<dbReference type="Proteomes" id="UP000887567">
    <property type="component" value="Unplaced"/>
</dbReference>
<sequence>MRDNKMDQHPLYKEVLHHAWFCRDKCSAFRGRQAILNRVKTFLSSDALLKPLVVYGASGSGKTSIMAVIVSNAKEWLGKTSVCVFRFLGTSPDTSNIVVSLTSIIRQIHEVYDLGPLKEEIAEDFSQLVRHFHDLLQSPEITSDKPLLLVIDSIDQLTPSYNAHLMN</sequence>
<name>A0A913X362_EXADI</name>
<evidence type="ECO:0000313" key="2">
    <source>
        <dbReference type="EnsemblMetazoa" id="XP_020898147.2"/>
    </source>
</evidence>
<protein>
    <recommendedName>
        <fullName evidence="1">Orc1-like AAA ATPase domain-containing protein</fullName>
    </recommendedName>
</protein>
<dbReference type="KEGG" id="epa:110236930"/>
<dbReference type="PANTHER" id="PTHR19871:SF14">
    <property type="entry name" value="DUF4062 DOMAIN-CONTAINING PROTEIN"/>
    <property type="match status" value="1"/>
</dbReference>
<dbReference type="GeneID" id="110236930"/>
<dbReference type="SUPFAM" id="SSF52540">
    <property type="entry name" value="P-loop containing nucleoside triphosphate hydrolases"/>
    <property type="match status" value="1"/>
</dbReference>
<dbReference type="Gene3D" id="3.40.50.300">
    <property type="entry name" value="P-loop containing nucleotide triphosphate hydrolases"/>
    <property type="match status" value="1"/>
</dbReference>
<dbReference type="Pfam" id="PF13191">
    <property type="entry name" value="AAA_16"/>
    <property type="match status" value="1"/>
</dbReference>
<dbReference type="AlphaFoldDB" id="A0A913X362"/>
<dbReference type="InterPro" id="IPR041664">
    <property type="entry name" value="AAA_16"/>
</dbReference>
<feature type="domain" description="Orc1-like AAA ATPase" evidence="1">
    <location>
        <begin position="29"/>
        <end position="159"/>
    </location>
</feature>
<accession>A0A913X362</accession>
<evidence type="ECO:0000313" key="3">
    <source>
        <dbReference type="Proteomes" id="UP000887567"/>
    </source>
</evidence>
<reference evidence="2" key="1">
    <citation type="submission" date="2022-11" db="UniProtKB">
        <authorList>
            <consortium name="EnsemblMetazoa"/>
        </authorList>
    </citation>
    <scope>IDENTIFICATION</scope>
</reference>